<dbReference type="InterPro" id="IPR017597">
    <property type="entry name" value="Pyrv_DH_E1_asu_subgrp-y"/>
</dbReference>
<evidence type="ECO:0000256" key="4">
    <source>
        <dbReference type="ARBA" id="ARBA00023317"/>
    </source>
</evidence>
<dbReference type="Pfam" id="PF00676">
    <property type="entry name" value="E1_dh"/>
    <property type="match status" value="1"/>
</dbReference>
<proteinExistence type="predicted"/>
<name>A0A0V0QSG1_PSEPJ</name>
<dbReference type="Gene3D" id="3.40.50.970">
    <property type="match status" value="1"/>
</dbReference>
<dbReference type="AlphaFoldDB" id="A0A0V0QSG1"/>
<evidence type="ECO:0000313" key="7">
    <source>
        <dbReference type="EMBL" id="KRX05111.1"/>
    </source>
</evidence>
<evidence type="ECO:0000259" key="6">
    <source>
        <dbReference type="Pfam" id="PF00676"/>
    </source>
</evidence>
<evidence type="ECO:0000256" key="2">
    <source>
        <dbReference type="ARBA" id="ARBA00023002"/>
    </source>
</evidence>
<dbReference type="OMA" id="LGYEMPC"/>
<sequence length="396" mass="45190">MSVIRCVYISNIQDLKCLKISNIFLSKIYPLLPTLIYKRPEYDSHKLDSYELPTHAQTNKQELLTFYENMTLMRKMEIANDILYKKRLIRGFCHLYDGQEAVVEGMETSLNLEDQVITAYRCHCTALKRGSTVREIIAEMMGKITGTSKGKGGSMHFYKKSHNFYGGNGIVGAQLPVGAGLGFSLKYLGKPNVAVAMYGDGASNQGQLFEAANMAYLWKLPVIFVCENNKYAMGTAIERHAMNTKFYTRGDAIPGIRIDGNNIFHVKEGFRWAKEYCLQNGPLFIEVESYRYHGHSMSDPGLSYRTRDEVQQHRKTKDCITFVKNIILDKGYVGEKELKEIDRKCKKIVDEATEQAIADPFPTVEEDLYTDVYVHPEIHFLRGVEYEKSKFQGADH</sequence>
<evidence type="ECO:0000313" key="8">
    <source>
        <dbReference type="Proteomes" id="UP000054937"/>
    </source>
</evidence>
<dbReference type="EC" id="1.2.4.1" evidence="5"/>
<dbReference type="InterPro" id="IPR029061">
    <property type="entry name" value="THDP-binding"/>
</dbReference>
<protein>
    <recommendedName>
        <fullName evidence="5">Pyruvate dehydrogenase E1 component subunit alpha</fullName>
        <ecNumber evidence="5">1.2.4.1</ecNumber>
    </recommendedName>
</protein>
<dbReference type="CDD" id="cd02000">
    <property type="entry name" value="TPP_E1_PDC_ADC_BCADC"/>
    <property type="match status" value="1"/>
</dbReference>
<dbReference type="PANTHER" id="PTHR11516">
    <property type="entry name" value="PYRUVATE DEHYDROGENASE E1 COMPONENT, ALPHA SUBUNIT BACTERIAL AND ORGANELLAR"/>
    <property type="match status" value="1"/>
</dbReference>
<comment type="caution">
    <text evidence="7">The sequence shown here is derived from an EMBL/GenBank/DDBJ whole genome shotgun (WGS) entry which is preliminary data.</text>
</comment>
<keyword evidence="4 5" id="KW-0670">Pyruvate</keyword>
<keyword evidence="3 5" id="KW-0786">Thiamine pyrophosphate</keyword>
<dbReference type="NCBIfam" id="TIGR03182">
    <property type="entry name" value="PDH_E1_alph_y"/>
    <property type="match status" value="1"/>
</dbReference>
<keyword evidence="2 5" id="KW-0560">Oxidoreductase</keyword>
<keyword evidence="8" id="KW-1185">Reference proteome</keyword>
<dbReference type="PANTHER" id="PTHR11516:SF60">
    <property type="entry name" value="PYRUVATE DEHYDROGENASE E1 COMPONENT SUBUNIT ALPHA"/>
    <property type="match status" value="1"/>
</dbReference>
<dbReference type="GO" id="GO:0004739">
    <property type="term" value="F:pyruvate dehydrogenase (acetyl-transferring) activity"/>
    <property type="evidence" value="ECO:0007669"/>
    <property type="project" value="UniProtKB-UniRule"/>
</dbReference>
<accession>A0A0V0QSG1</accession>
<dbReference type="InterPro" id="IPR001017">
    <property type="entry name" value="DH_E1"/>
</dbReference>
<dbReference type="SUPFAM" id="SSF52518">
    <property type="entry name" value="Thiamin diphosphate-binding fold (THDP-binding)"/>
    <property type="match status" value="1"/>
</dbReference>
<evidence type="ECO:0000256" key="3">
    <source>
        <dbReference type="ARBA" id="ARBA00023052"/>
    </source>
</evidence>
<evidence type="ECO:0000256" key="1">
    <source>
        <dbReference type="ARBA" id="ARBA00001964"/>
    </source>
</evidence>
<dbReference type="FunFam" id="3.40.50.970:FF:000013">
    <property type="entry name" value="Pyruvate dehydrogenase E1 component subunit alpha"/>
    <property type="match status" value="1"/>
</dbReference>
<dbReference type="GO" id="GO:0006086">
    <property type="term" value="P:pyruvate decarboxylation to acetyl-CoA"/>
    <property type="evidence" value="ECO:0007669"/>
    <property type="project" value="InterPro"/>
</dbReference>
<dbReference type="OrthoDB" id="10256198at2759"/>
<dbReference type="FunCoup" id="A0A0V0QSG1">
    <property type="interactions" value="85"/>
</dbReference>
<comment type="catalytic activity">
    <reaction evidence="5">
        <text>N(6)-[(R)-lipoyl]-L-lysyl-[protein] + pyruvate + H(+) = N(6)-[(R)-S(8)-acetyldihydrolipoyl]-L-lysyl-[protein] + CO2</text>
        <dbReference type="Rhea" id="RHEA:19189"/>
        <dbReference type="Rhea" id="RHEA-COMP:10474"/>
        <dbReference type="Rhea" id="RHEA-COMP:10478"/>
        <dbReference type="ChEBI" id="CHEBI:15361"/>
        <dbReference type="ChEBI" id="CHEBI:15378"/>
        <dbReference type="ChEBI" id="CHEBI:16526"/>
        <dbReference type="ChEBI" id="CHEBI:83099"/>
        <dbReference type="ChEBI" id="CHEBI:83111"/>
        <dbReference type="EC" id="1.2.4.1"/>
    </reaction>
</comment>
<dbReference type="Proteomes" id="UP000054937">
    <property type="component" value="Unassembled WGS sequence"/>
</dbReference>
<dbReference type="InParanoid" id="A0A0V0QSG1"/>
<feature type="domain" description="Dehydrogenase E1 component" evidence="6">
    <location>
        <begin position="69"/>
        <end position="364"/>
    </location>
</feature>
<dbReference type="EMBL" id="LDAU01000110">
    <property type="protein sequence ID" value="KRX05111.1"/>
    <property type="molecule type" value="Genomic_DNA"/>
</dbReference>
<gene>
    <name evidence="7" type="ORF">PPERSA_06745</name>
</gene>
<comment type="cofactor">
    <cofactor evidence="1 5">
        <name>thiamine diphosphate</name>
        <dbReference type="ChEBI" id="CHEBI:58937"/>
    </cofactor>
</comment>
<evidence type="ECO:0000256" key="5">
    <source>
        <dbReference type="RuleBase" id="RU361139"/>
    </source>
</evidence>
<comment type="function">
    <text evidence="5">The pyruvate dehydrogenase complex catalyzes the overall conversion of pyruvate to acetyl-CoA and CO(2).</text>
</comment>
<dbReference type="InterPro" id="IPR050642">
    <property type="entry name" value="PDH_E1_Alpha_Subunit"/>
</dbReference>
<organism evidence="7 8">
    <name type="scientific">Pseudocohnilembus persalinus</name>
    <name type="common">Ciliate</name>
    <dbReference type="NCBI Taxonomy" id="266149"/>
    <lineage>
        <taxon>Eukaryota</taxon>
        <taxon>Sar</taxon>
        <taxon>Alveolata</taxon>
        <taxon>Ciliophora</taxon>
        <taxon>Intramacronucleata</taxon>
        <taxon>Oligohymenophorea</taxon>
        <taxon>Scuticociliatia</taxon>
        <taxon>Philasterida</taxon>
        <taxon>Pseudocohnilembidae</taxon>
        <taxon>Pseudocohnilembus</taxon>
    </lineage>
</organism>
<reference evidence="7 8" key="1">
    <citation type="journal article" date="2015" name="Sci. Rep.">
        <title>Genome of the facultative scuticociliatosis pathogen Pseudocohnilembus persalinus provides insight into its virulence through horizontal gene transfer.</title>
        <authorList>
            <person name="Xiong J."/>
            <person name="Wang G."/>
            <person name="Cheng J."/>
            <person name="Tian M."/>
            <person name="Pan X."/>
            <person name="Warren A."/>
            <person name="Jiang C."/>
            <person name="Yuan D."/>
            <person name="Miao W."/>
        </authorList>
    </citation>
    <scope>NUCLEOTIDE SEQUENCE [LARGE SCALE GENOMIC DNA]</scope>
    <source>
        <strain evidence="7">36N120E</strain>
    </source>
</reference>